<gene>
    <name evidence="3" type="ORF">HF999_03945</name>
</gene>
<keyword evidence="4" id="KW-1185">Reference proteome</keyword>
<dbReference type="EMBL" id="JAAXOQ010000003">
    <property type="protein sequence ID" value="NKY17526.1"/>
    <property type="molecule type" value="Genomic_DNA"/>
</dbReference>
<comment type="caution">
    <text evidence="3">The sequence shown here is derived from an EMBL/GenBank/DDBJ whole genome shotgun (WGS) entry which is preliminary data.</text>
</comment>
<feature type="domain" description="Helix-turn-helix" evidence="2">
    <location>
        <begin position="85"/>
        <end position="134"/>
    </location>
</feature>
<proteinExistence type="predicted"/>
<dbReference type="Pfam" id="PF12728">
    <property type="entry name" value="HTH_17"/>
    <property type="match status" value="1"/>
</dbReference>
<evidence type="ECO:0000313" key="4">
    <source>
        <dbReference type="Proteomes" id="UP000582646"/>
    </source>
</evidence>
<evidence type="ECO:0000256" key="1">
    <source>
        <dbReference type="SAM" id="MobiDB-lite"/>
    </source>
</evidence>
<reference evidence="3 4" key="1">
    <citation type="submission" date="2020-04" db="EMBL/GenBank/DDBJ databases">
        <title>MicrobeNet Type strains.</title>
        <authorList>
            <person name="Nicholson A.C."/>
        </authorList>
    </citation>
    <scope>NUCLEOTIDE SEQUENCE [LARGE SCALE GENOMIC DNA]</scope>
    <source>
        <strain evidence="3 4">DSM 44113</strain>
    </source>
</reference>
<accession>A0A846WYT5</accession>
<sequence length="136" mass="14980">MKEPTMPERLDAIVLSDSEVRYLLDVLAETQTALQRHGIRRSARADAFVDRLRRVSAPSPRQEHSGGATDPAGRAESADPRRYDLLDTAEAGRILGISSDGVRARIRRGRLPAYRAGGRWLVLAEEVVALAERHAA</sequence>
<organism evidence="3 4">
    <name type="scientific">Tsukamurella spumae</name>
    <dbReference type="NCBI Taxonomy" id="44753"/>
    <lineage>
        <taxon>Bacteria</taxon>
        <taxon>Bacillati</taxon>
        <taxon>Actinomycetota</taxon>
        <taxon>Actinomycetes</taxon>
        <taxon>Mycobacteriales</taxon>
        <taxon>Tsukamurellaceae</taxon>
        <taxon>Tsukamurella</taxon>
    </lineage>
</organism>
<evidence type="ECO:0000313" key="3">
    <source>
        <dbReference type="EMBL" id="NKY17526.1"/>
    </source>
</evidence>
<name>A0A846WYT5_9ACTN</name>
<dbReference type="InterPro" id="IPR041657">
    <property type="entry name" value="HTH_17"/>
</dbReference>
<feature type="region of interest" description="Disordered" evidence="1">
    <location>
        <begin position="52"/>
        <end position="81"/>
    </location>
</feature>
<dbReference type="Proteomes" id="UP000582646">
    <property type="component" value="Unassembled WGS sequence"/>
</dbReference>
<dbReference type="AlphaFoldDB" id="A0A846WYT5"/>
<evidence type="ECO:0000259" key="2">
    <source>
        <dbReference type="Pfam" id="PF12728"/>
    </source>
</evidence>
<protein>
    <submittedName>
        <fullName evidence="3">Helix-turn-helix domain-containing protein</fullName>
    </submittedName>
</protein>